<reference evidence="2 3" key="1">
    <citation type="journal article" date="2018" name="Front. Microbiol.">
        <title>Phylogeny of Vibrio vulnificus from the Analysis of the Core-Genome: Implications for Intra-Species Taxonomy.</title>
        <authorList>
            <person name="Roig F.J."/>
            <person name="Gonzalez-Candelas F."/>
            <person name="Sanjuan E."/>
            <person name="Fouz B."/>
            <person name="Feil E.J."/>
            <person name="Llorens C."/>
            <person name="Baker-Austin C."/>
            <person name="Oliver J.D."/>
            <person name="Danin-Poleg Y."/>
            <person name="Gibas C.J."/>
            <person name="Kashi Y."/>
            <person name="Gulig P.A."/>
            <person name="Morrison S.S."/>
            <person name="Amaro C."/>
        </authorList>
    </citation>
    <scope>NUCLEOTIDE SEQUENCE [LARGE SCALE GENOMIC DNA]</scope>
    <source>
        <strain evidence="2 3">CECT4608</strain>
    </source>
</reference>
<protein>
    <submittedName>
        <fullName evidence="2">Capsular biosynthesis protein</fullName>
    </submittedName>
</protein>
<name>A0A2S3QV97_VIBVL</name>
<organism evidence="2 3">
    <name type="scientific">Vibrio vulnificus</name>
    <dbReference type="NCBI Taxonomy" id="672"/>
    <lineage>
        <taxon>Bacteria</taxon>
        <taxon>Pseudomonadati</taxon>
        <taxon>Pseudomonadota</taxon>
        <taxon>Gammaproteobacteria</taxon>
        <taxon>Vibrionales</taxon>
        <taxon>Vibrionaceae</taxon>
        <taxon>Vibrio</taxon>
    </lineage>
</organism>
<feature type="signal peptide" evidence="1">
    <location>
        <begin position="1"/>
        <end position="21"/>
    </location>
</feature>
<dbReference type="AlphaFoldDB" id="A0A2S3QV97"/>
<evidence type="ECO:0000313" key="2">
    <source>
        <dbReference type="EMBL" id="POB41784.1"/>
    </source>
</evidence>
<accession>A0A2S3QV97</accession>
<proteinExistence type="predicted"/>
<comment type="caution">
    <text evidence="2">The sequence shown here is derived from an EMBL/GenBank/DDBJ whole genome shotgun (WGS) entry which is preliminary data.</text>
</comment>
<sequence length="432" mass="50269">MLVRQLTSAIFGLLVCLPVNAELTPKSHIGIAGIDFQSQLAASYGSNDNVTYQKDAQQAPQSDYVQLAPYLQAIGVRGEDRYLLAYSGEYRQYADSPADDYARHFLQFEGAWRFGQKHGLTWNIAQNYDQEDRGDELTQGFSESQFEQYGFSQHGLRNSMFDTSLRYSYGALQGRGKLEVMLQSKQLSFRDTDDIAKANTNFLRYVEEQQWREDSLVVDLFDQVSSHSRFRYSFITNQRHYEENERKNSNEYYLLFGVKTELTGKTTLEAETALLQKSFPNNGEAETFRGVNWDVEANWRPVKHSTFTLYTWQRVKDPSEEGGYILNSHYGVAWQHQWWVKRLSSRIEYGYEAEDYRMANNDRRDETQIAKVSLGYDFRPSVRLEMNYQWNGMDSNEAVDRFNIGSNGSSEWVERQLGYDQSFIELQLKLQI</sequence>
<feature type="chain" id="PRO_5015515334" evidence="1">
    <location>
        <begin position="22"/>
        <end position="432"/>
    </location>
</feature>
<evidence type="ECO:0000256" key="1">
    <source>
        <dbReference type="SAM" id="SignalP"/>
    </source>
</evidence>
<dbReference type="EMBL" id="PDGH01000146">
    <property type="protein sequence ID" value="POB41784.1"/>
    <property type="molecule type" value="Genomic_DNA"/>
</dbReference>
<keyword evidence="1" id="KW-0732">Signal</keyword>
<gene>
    <name evidence="2" type="ORF">CRN52_22600</name>
</gene>
<dbReference type="RefSeq" id="WP_103201213.1">
    <property type="nucleotide sequence ID" value="NZ_JASMUA010000002.1"/>
</dbReference>
<dbReference type="Proteomes" id="UP000237466">
    <property type="component" value="Unassembled WGS sequence"/>
</dbReference>
<evidence type="ECO:0000313" key="3">
    <source>
        <dbReference type="Proteomes" id="UP000237466"/>
    </source>
</evidence>